<dbReference type="Proteomes" id="UP001283361">
    <property type="component" value="Unassembled WGS sequence"/>
</dbReference>
<sequence length="234" mass="26126">MSSSLRILRSAQTEESGTLGERALTTTTMAFAVKESLPHGEVQSIKELRSFQNKLPVHHLVFELADADGRTVVIRTCTRISRTVHQSEKMTFKIVLAACLVLAYAVSSQSLNGEDCGKGDLRSNKILLTLILHSFRHLTRLEIHIFLCLFITVSSQPLNGEDCGFCIDAADYLYWKLPKNPTRKQVEGTVSLGCQGLPYGVINTCWNMGAFHYDDLVNLMLQDKPAKEICVKYC</sequence>
<name>A0AAE1A5T9_9GAST</name>
<accession>A0AAE1A5T9</accession>
<gene>
    <name evidence="1" type="ORF">RRG08_037148</name>
</gene>
<dbReference type="EMBL" id="JAWDGP010002602">
    <property type="protein sequence ID" value="KAK3781745.1"/>
    <property type="molecule type" value="Genomic_DNA"/>
</dbReference>
<comment type="caution">
    <text evidence="1">The sequence shown here is derived from an EMBL/GenBank/DDBJ whole genome shotgun (WGS) entry which is preliminary data.</text>
</comment>
<evidence type="ECO:0000313" key="2">
    <source>
        <dbReference type="Proteomes" id="UP001283361"/>
    </source>
</evidence>
<organism evidence="1 2">
    <name type="scientific">Elysia crispata</name>
    <name type="common">lettuce slug</name>
    <dbReference type="NCBI Taxonomy" id="231223"/>
    <lineage>
        <taxon>Eukaryota</taxon>
        <taxon>Metazoa</taxon>
        <taxon>Spiralia</taxon>
        <taxon>Lophotrochozoa</taxon>
        <taxon>Mollusca</taxon>
        <taxon>Gastropoda</taxon>
        <taxon>Heterobranchia</taxon>
        <taxon>Euthyneura</taxon>
        <taxon>Panpulmonata</taxon>
        <taxon>Sacoglossa</taxon>
        <taxon>Placobranchoidea</taxon>
        <taxon>Plakobranchidae</taxon>
        <taxon>Elysia</taxon>
    </lineage>
</organism>
<protein>
    <submittedName>
        <fullName evidence="1">Uncharacterized protein</fullName>
    </submittedName>
</protein>
<reference evidence="1" key="1">
    <citation type="journal article" date="2023" name="G3 (Bethesda)">
        <title>A reference genome for the long-term kleptoplast-retaining sea slug Elysia crispata morphotype clarki.</title>
        <authorList>
            <person name="Eastman K.E."/>
            <person name="Pendleton A.L."/>
            <person name="Shaikh M.A."/>
            <person name="Suttiyut T."/>
            <person name="Ogas R."/>
            <person name="Tomko P."/>
            <person name="Gavelis G."/>
            <person name="Widhalm J.R."/>
            <person name="Wisecaver J.H."/>
        </authorList>
    </citation>
    <scope>NUCLEOTIDE SEQUENCE</scope>
    <source>
        <strain evidence="1">ECLA1</strain>
    </source>
</reference>
<evidence type="ECO:0000313" key="1">
    <source>
        <dbReference type="EMBL" id="KAK3781745.1"/>
    </source>
</evidence>
<keyword evidence="2" id="KW-1185">Reference proteome</keyword>
<dbReference type="SUPFAM" id="SSF47862">
    <property type="entry name" value="Saposin"/>
    <property type="match status" value="1"/>
</dbReference>
<dbReference type="Gene3D" id="1.10.225.10">
    <property type="entry name" value="Saposin-like"/>
    <property type="match status" value="1"/>
</dbReference>
<dbReference type="InterPro" id="IPR011001">
    <property type="entry name" value="Saposin-like"/>
</dbReference>
<proteinExistence type="predicted"/>
<dbReference type="AlphaFoldDB" id="A0AAE1A5T9"/>